<keyword evidence="2 4" id="KW-0442">Lipid degradation</keyword>
<protein>
    <submittedName>
        <fullName evidence="7">Patatin family protein</fullName>
    </submittedName>
</protein>
<dbReference type="Gene3D" id="3.40.1090.10">
    <property type="entry name" value="Cytosolic phospholipase A2 catalytic domain"/>
    <property type="match status" value="1"/>
</dbReference>
<dbReference type="RefSeq" id="WP_167177266.1">
    <property type="nucleotide sequence ID" value="NZ_BAAAEJ010000007.1"/>
</dbReference>
<dbReference type="PROSITE" id="PS51635">
    <property type="entry name" value="PNPLA"/>
    <property type="match status" value="1"/>
</dbReference>
<dbReference type="Proteomes" id="UP001500791">
    <property type="component" value="Unassembled WGS sequence"/>
</dbReference>
<feature type="active site" description="Proton acceptor" evidence="4">
    <location>
        <position position="251"/>
    </location>
</feature>
<feature type="active site" description="Nucleophile" evidence="4">
    <location>
        <position position="107"/>
    </location>
</feature>
<dbReference type="EMBL" id="BAAAEJ010000007">
    <property type="protein sequence ID" value="GAA0393231.1"/>
    <property type="molecule type" value="Genomic_DNA"/>
</dbReference>
<dbReference type="Pfam" id="PF01734">
    <property type="entry name" value="Patatin"/>
    <property type="match status" value="1"/>
</dbReference>
<sequence>MHPILRPFAIASLALSVAACGTLDRPNGPLRLYDPDGAVSAAMARTSVESRVTDFNADFSHLLARDGTTRLLALSGGGANGAYGAGLIYGWSEAGTRPQFDIVTGISTGALAAPFAFLGPEWDEELRGAYTGKQTESLIGLRSFAAMFNPSLFSSKQLENLVDSYATFELMRAIAREHASGRRLLVATTNLDTQQSVIWDMGVIATRGDEDARLLFKKILVASASIPGVFPPVLLPGMTQDGQAIAEMHVDGGVNLPYLAIPEELMLWTSPRVQEGRGAFYIIVNGQTGRNTGTTPGRLTGILGRTYDSMSKASLRTHLAVTSGFARRNGLEMSFTAIPDNIHASALSFDQVSMTALFEVGRQRGRDGSAWRRMDQIDPAAGLISADIIDEANIPEPLAPKPATPPSQTPVNNEAAINTPSSPTETPYSPKP</sequence>
<feature type="compositionally biased region" description="Low complexity" evidence="5">
    <location>
        <begin position="419"/>
        <end position="432"/>
    </location>
</feature>
<dbReference type="PANTHER" id="PTHR14226:SF74">
    <property type="entry name" value="BLR4684 PROTEIN"/>
    <property type="match status" value="1"/>
</dbReference>
<evidence type="ECO:0000256" key="3">
    <source>
        <dbReference type="ARBA" id="ARBA00023098"/>
    </source>
</evidence>
<evidence type="ECO:0000313" key="8">
    <source>
        <dbReference type="Proteomes" id="UP001500791"/>
    </source>
</evidence>
<evidence type="ECO:0000256" key="4">
    <source>
        <dbReference type="PROSITE-ProRule" id="PRU01161"/>
    </source>
</evidence>
<feature type="region of interest" description="Disordered" evidence="5">
    <location>
        <begin position="392"/>
        <end position="432"/>
    </location>
</feature>
<organism evidence="7 8">
    <name type="scientific">Brevundimonas terrae</name>
    <dbReference type="NCBI Taxonomy" id="363631"/>
    <lineage>
        <taxon>Bacteria</taxon>
        <taxon>Pseudomonadati</taxon>
        <taxon>Pseudomonadota</taxon>
        <taxon>Alphaproteobacteria</taxon>
        <taxon>Caulobacterales</taxon>
        <taxon>Caulobacteraceae</taxon>
        <taxon>Brevundimonas</taxon>
    </lineage>
</organism>
<name>A0ABP3I8P8_9CAUL</name>
<reference evidence="8" key="1">
    <citation type="journal article" date="2019" name="Int. J. Syst. Evol. Microbiol.">
        <title>The Global Catalogue of Microorganisms (GCM) 10K type strain sequencing project: providing services to taxonomists for standard genome sequencing and annotation.</title>
        <authorList>
            <consortium name="The Broad Institute Genomics Platform"/>
            <consortium name="The Broad Institute Genome Sequencing Center for Infectious Disease"/>
            <person name="Wu L."/>
            <person name="Ma J."/>
        </authorList>
    </citation>
    <scope>NUCLEOTIDE SEQUENCE [LARGE SCALE GENOMIC DNA]</scope>
    <source>
        <strain evidence="8">JCM 13476</strain>
    </source>
</reference>
<keyword evidence="3 4" id="KW-0443">Lipid metabolism</keyword>
<feature type="compositionally biased region" description="Polar residues" evidence="5">
    <location>
        <begin position="409"/>
        <end position="418"/>
    </location>
</feature>
<feature type="short sequence motif" description="DGA/G" evidence="4">
    <location>
        <begin position="251"/>
        <end position="253"/>
    </location>
</feature>
<dbReference type="InterPro" id="IPR050301">
    <property type="entry name" value="NTE"/>
</dbReference>
<evidence type="ECO:0000256" key="2">
    <source>
        <dbReference type="ARBA" id="ARBA00022963"/>
    </source>
</evidence>
<dbReference type="PROSITE" id="PS51257">
    <property type="entry name" value="PROKAR_LIPOPROTEIN"/>
    <property type="match status" value="1"/>
</dbReference>
<dbReference type="SUPFAM" id="SSF52151">
    <property type="entry name" value="FabD/lysophospholipase-like"/>
    <property type="match status" value="1"/>
</dbReference>
<evidence type="ECO:0000256" key="5">
    <source>
        <dbReference type="SAM" id="MobiDB-lite"/>
    </source>
</evidence>
<evidence type="ECO:0000313" key="7">
    <source>
        <dbReference type="EMBL" id="GAA0393231.1"/>
    </source>
</evidence>
<keyword evidence="1 4" id="KW-0378">Hydrolase</keyword>
<feature type="domain" description="PNPLA" evidence="6">
    <location>
        <begin position="72"/>
        <end position="267"/>
    </location>
</feature>
<dbReference type="PANTHER" id="PTHR14226">
    <property type="entry name" value="NEUROPATHY TARGET ESTERASE/SWISS CHEESE D.MELANOGASTER"/>
    <property type="match status" value="1"/>
</dbReference>
<evidence type="ECO:0000256" key="1">
    <source>
        <dbReference type="ARBA" id="ARBA00022801"/>
    </source>
</evidence>
<keyword evidence="8" id="KW-1185">Reference proteome</keyword>
<gene>
    <name evidence="7" type="ORF">GCM10009093_19770</name>
</gene>
<dbReference type="InterPro" id="IPR016035">
    <property type="entry name" value="Acyl_Trfase/lysoPLipase"/>
</dbReference>
<evidence type="ECO:0000259" key="6">
    <source>
        <dbReference type="PROSITE" id="PS51635"/>
    </source>
</evidence>
<proteinExistence type="predicted"/>
<accession>A0ABP3I8P8</accession>
<feature type="short sequence motif" description="GXSXG" evidence="4">
    <location>
        <begin position="105"/>
        <end position="109"/>
    </location>
</feature>
<feature type="short sequence motif" description="GXGXXG" evidence="4">
    <location>
        <begin position="76"/>
        <end position="81"/>
    </location>
</feature>
<feature type="compositionally biased region" description="Pro residues" evidence="5">
    <location>
        <begin position="397"/>
        <end position="408"/>
    </location>
</feature>
<dbReference type="InterPro" id="IPR002641">
    <property type="entry name" value="PNPLA_dom"/>
</dbReference>
<comment type="caution">
    <text evidence="7">The sequence shown here is derived from an EMBL/GenBank/DDBJ whole genome shotgun (WGS) entry which is preliminary data.</text>
</comment>